<feature type="compositionally biased region" description="Low complexity" evidence="1">
    <location>
        <begin position="308"/>
        <end position="319"/>
    </location>
</feature>
<protein>
    <submittedName>
        <fullName evidence="2">Uncharacterized protein</fullName>
    </submittedName>
</protein>
<dbReference type="EnsemblMetazoa" id="AQUA009649-RA">
    <property type="protein sequence ID" value="AQUA009649-PA"/>
    <property type="gene ID" value="AQUA009649"/>
</dbReference>
<accession>A0A182XIH0</accession>
<feature type="compositionally biased region" description="Basic and acidic residues" evidence="1">
    <location>
        <begin position="260"/>
        <end position="275"/>
    </location>
</feature>
<dbReference type="AlphaFoldDB" id="A0A182XIH0"/>
<evidence type="ECO:0000313" key="2">
    <source>
        <dbReference type="EnsemblMetazoa" id="AQUA009649-PA"/>
    </source>
</evidence>
<organism evidence="2 3">
    <name type="scientific">Anopheles quadriannulatus</name>
    <name type="common">Mosquito</name>
    <dbReference type="NCBI Taxonomy" id="34691"/>
    <lineage>
        <taxon>Eukaryota</taxon>
        <taxon>Metazoa</taxon>
        <taxon>Ecdysozoa</taxon>
        <taxon>Arthropoda</taxon>
        <taxon>Hexapoda</taxon>
        <taxon>Insecta</taxon>
        <taxon>Pterygota</taxon>
        <taxon>Neoptera</taxon>
        <taxon>Endopterygota</taxon>
        <taxon>Diptera</taxon>
        <taxon>Nematocera</taxon>
        <taxon>Culicoidea</taxon>
        <taxon>Culicidae</taxon>
        <taxon>Anophelinae</taxon>
        <taxon>Anopheles</taxon>
    </lineage>
</organism>
<feature type="region of interest" description="Disordered" evidence="1">
    <location>
        <begin position="243"/>
        <end position="479"/>
    </location>
</feature>
<evidence type="ECO:0000256" key="1">
    <source>
        <dbReference type="SAM" id="MobiDB-lite"/>
    </source>
</evidence>
<sequence length="479" mass="53953">MAQAHYLNRCHTYSDLDDQIRGNAADFVCNIVHQTDTAVIPEEVEESSVFCNPNRPDERRASDDLDLHGSIFGEKYILANIVVVPLDKAPARVALKSDATLPAPRFPKPYSKECEFAARNKFLTGDLWQSFVYRKLYDLLQNNMAEHGSEICPPNALNKEHLLNCVERPYLQMKYSFRDTTYRNDLNMFFEERAGNLHNCCIYVEISDIGRTLCDKVVDRDRTILRLLKEINELKRGITNIKSNAKTPAGSSKSLPAQIEEYHPEPVKKRIRSADEEYVPENGASSGVKRMYKPSRIVDGHKPNSASEPDPYTPETTDTQVKVSYTPTSSPQNKVESHNTPSSRAVKVDKSLFGPDDAEEYDPANPKPSPGKQTKNDSEKDMFSDSDHQHSPNGHEATGPKPNRTSAYTAKREVLPRSSKQSVRDLDNESSEEIERCKAKTTDKTNVPTKEEGNKKALLKLKKGINRKTVPKKEVGEAE</sequence>
<proteinExistence type="predicted"/>
<feature type="compositionally biased region" description="Basic residues" evidence="1">
    <location>
        <begin position="457"/>
        <end position="470"/>
    </location>
</feature>
<name>A0A182XIH0_ANOQN</name>
<feature type="compositionally biased region" description="Polar residues" evidence="1">
    <location>
        <begin position="320"/>
        <end position="343"/>
    </location>
</feature>
<feature type="compositionally biased region" description="Basic and acidic residues" evidence="1">
    <location>
        <begin position="422"/>
        <end position="455"/>
    </location>
</feature>
<dbReference type="Proteomes" id="UP000076407">
    <property type="component" value="Unassembled WGS sequence"/>
</dbReference>
<feature type="compositionally biased region" description="Basic and acidic residues" evidence="1">
    <location>
        <begin position="374"/>
        <end position="390"/>
    </location>
</feature>
<dbReference type="VEuPathDB" id="VectorBase:AQUA009649"/>
<keyword evidence="3" id="KW-1185">Reference proteome</keyword>
<evidence type="ECO:0000313" key="3">
    <source>
        <dbReference type="Proteomes" id="UP000076407"/>
    </source>
</evidence>
<reference evidence="2" key="1">
    <citation type="submission" date="2020-05" db="UniProtKB">
        <authorList>
            <consortium name="EnsemblMetazoa"/>
        </authorList>
    </citation>
    <scope>IDENTIFICATION</scope>
    <source>
        <strain evidence="2">SANGQUA</strain>
    </source>
</reference>
<feature type="compositionally biased region" description="Polar residues" evidence="1">
    <location>
        <begin position="243"/>
        <end position="255"/>
    </location>
</feature>